<name>W2YUW7_PHYNI</name>
<protein>
    <recommendedName>
        <fullName evidence="5">CBM1 domain-containing protein</fullName>
    </recommendedName>
</protein>
<feature type="region of interest" description="Disordered" evidence="1">
    <location>
        <begin position="152"/>
        <end position="175"/>
    </location>
</feature>
<sequence>MASTKPVVAVALASIFTAGLAFADVQVAVYHDATYSLSEYLGVPCSGVGAEPDGTACPKTGDVAIADCQPYLLSYNGAVCVAPVDAACVLGDDDVWHCEFPKTGYTSAVEAETIAAYDEAPTGITYDTTLNKPLEINCDVAPEKYRPTQQTAYAPTAETTYGPTEETTYGPTEET</sequence>
<reference evidence="3 4" key="1">
    <citation type="submission" date="2013-11" db="EMBL/GenBank/DDBJ databases">
        <title>The Genome Sequence of Phytophthora parasitica P10297.</title>
        <authorList>
            <consortium name="The Broad Institute Genomics Platform"/>
            <person name="Russ C."/>
            <person name="Tyler B."/>
            <person name="Panabieres F."/>
            <person name="Shan W."/>
            <person name="Tripathy S."/>
            <person name="Grunwald N."/>
            <person name="Machado M."/>
            <person name="Johnson C.S."/>
            <person name="Walker B."/>
            <person name="Young S.K."/>
            <person name="Zeng Q."/>
            <person name="Gargeya S."/>
            <person name="Fitzgerald M."/>
            <person name="Haas B."/>
            <person name="Abouelleil A."/>
            <person name="Allen A.W."/>
            <person name="Alvarado L."/>
            <person name="Arachchi H.M."/>
            <person name="Berlin A.M."/>
            <person name="Chapman S.B."/>
            <person name="Gainer-Dewar J."/>
            <person name="Goldberg J."/>
            <person name="Griggs A."/>
            <person name="Gujja S."/>
            <person name="Hansen M."/>
            <person name="Howarth C."/>
            <person name="Imamovic A."/>
            <person name="Ireland A."/>
            <person name="Larimer J."/>
            <person name="McCowan C."/>
            <person name="Murphy C."/>
            <person name="Pearson M."/>
            <person name="Poon T.W."/>
            <person name="Priest M."/>
            <person name="Roberts A."/>
            <person name="Saif S."/>
            <person name="Shea T."/>
            <person name="Sisk P."/>
            <person name="Sykes S."/>
            <person name="Wortman J."/>
            <person name="Nusbaum C."/>
            <person name="Birren B."/>
        </authorList>
    </citation>
    <scope>NUCLEOTIDE SEQUENCE [LARGE SCALE GENOMIC DNA]</scope>
    <source>
        <strain evidence="3 4">P10297</strain>
    </source>
</reference>
<keyword evidence="2" id="KW-0732">Signal</keyword>
<evidence type="ECO:0000256" key="2">
    <source>
        <dbReference type="SAM" id="SignalP"/>
    </source>
</evidence>
<evidence type="ECO:0000313" key="4">
    <source>
        <dbReference type="Proteomes" id="UP000018948"/>
    </source>
</evidence>
<dbReference type="OrthoDB" id="167615at2759"/>
<feature type="signal peptide" evidence="2">
    <location>
        <begin position="1"/>
        <end position="23"/>
    </location>
</feature>
<organism evidence="3 4">
    <name type="scientific">Phytophthora nicotianae P10297</name>
    <dbReference type="NCBI Taxonomy" id="1317064"/>
    <lineage>
        <taxon>Eukaryota</taxon>
        <taxon>Sar</taxon>
        <taxon>Stramenopiles</taxon>
        <taxon>Oomycota</taxon>
        <taxon>Peronosporomycetes</taxon>
        <taxon>Peronosporales</taxon>
        <taxon>Peronosporaceae</taxon>
        <taxon>Phytophthora</taxon>
    </lineage>
</organism>
<evidence type="ECO:0000313" key="3">
    <source>
        <dbReference type="EMBL" id="ETP38610.1"/>
    </source>
</evidence>
<dbReference type="EMBL" id="ANIY01002902">
    <property type="protein sequence ID" value="ETP38610.1"/>
    <property type="molecule type" value="Genomic_DNA"/>
</dbReference>
<dbReference type="AlphaFoldDB" id="W2YUW7"/>
<feature type="chain" id="PRO_5004830339" description="CBM1 domain-containing protein" evidence="2">
    <location>
        <begin position="24"/>
        <end position="175"/>
    </location>
</feature>
<gene>
    <name evidence="3" type="ORF">F442_13839</name>
</gene>
<comment type="caution">
    <text evidence="3">The sequence shown here is derived from an EMBL/GenBank/DDBJ whole genome shotgun (WGS) entry which is preliminary data.</text>
</comment>
<dbReference type="Proteomes" id="UP000018948">
    <property type="component" value="Unassembled WGS sequence"/>
</dbReference>
<accession>W2YUW7</accession>
<evidence type="ECO:0008006" key="5">
    <source>
        <dbReference type="Google" id="ProtNLM"/>
    </source>
</evidence>
<evidence type="ECO:0000256" key="1">
    <source>
        <dbReference type="SAM" id="MobiDB-lite"/>
    </source>
</evidence>
<proteinExistence type="predicted"/>
<feature type="non-terminal residue" evidence="3">
    <location>
        <position position="175"/>
    </location>
</feature>